<organism evidence="1 2">
    <name type="scientific">Robertmurraya siralis</name>
    <dbReference type="NCBI Taxonomy" id="77777"/>
    <lineage>
        <taxon>Bacteria</taxon>
        <taxon>Bacillati</taxon>
        <taxon>Bacillota</taxon>
        <taxon>Bacilli</taxon>
        <taxon>Bacillales</taxon>
        <taxon>Bacillaceae</taxon>
        <taxon>Robertmurraya</taxon>
    </lineage>
</organism>
<dbReference type="RefSeq" id="WP_095306108.1">
    <property type="nucleotide sequence ID" value="NZ_BORC01000014.1"/>
</dbReference>
<dbReference type="AlphaFoldDB" id="A0A919WLR7"/>
<comment type="caution">
    <text evidence="1">The sequence shown here is derived from an EMBL/GenBank/DDBJ whole genome shotgun (WGS) entry which is preliminary data.</text>
</comment>
<evidence type="ECO:0000313" key="1">
    <source>
        <dbReference type="EMBL" id="GIN64425.1"/>
    </source>
</evidence>
<dbReference type="Proteomes" id="UP000682111">
    <property type="component" value="Unassembled WGS sequence"/>
</dbReference>
<reference evidence="1" key="1">
    <citation type="submission" date="2021-03" db="EMBL/GenBank/DDBJ databases">
        <title>Antimicrobial resistance genes in bacteria isolated from Japanese honey, and their potential for conferring macrolide and lincosamide resistance in the American foulbrood pathogen Paenibacillus larvae.</title>
        <authorList>
            <person name="Okamoto M."/>
            <person name="Kumagai M."/>
            <person name="Kanamori H."/>
            <person name="Takamatsu D."/>
        </authorList>
    </citation>
    <scope>NUCLEOTIDE SEQUENCE</scope>
    <source>
        <strain evidence="1">J27TS8</strain>
    </source>
</reference>
<name>A0A919WLR7_9BACI</name>
<sequence length="60" mass="7011">MKEPSSFGKDYIYLTEVSALEDDSDFYVELYPYRPDLQCSGSPIKVLHNFDELIDFLENL</sequence>
<dbReference type="OrthoDB" id="2940848at2"/>
<proteinExistence type="predicted"/>
<protein>
    <submittedName>
        <fullName evidence="1">Uncharacterized protein</fullName>
    </submittedName>
</protein>
<accession>A0A919WLR7</accession>
<gene>
    <name evidence="1" type="ORF">J27TS8_44180</name>
</gene>
<keyword evidence="2" id="KW-1185">Reference proteome</keyword>
<dbReference type="EMBL" id="BORC01000014">
    <property type="protein sequence ID" value="GIN64425.1"/>
    <property type="molecule type" value="Genomic_DNA"/>
</dbReference>
<evidence type="ECO:0000313" key="2">
    <source>
        <dbReference type="Proteomes" id="UP000682111"/>
    </source>
</evidence>